<protein>
    <submittedName>
        <fullName evidence="2">Uncharacterized protein</fullName>
    </submittedName>
</protein>
<gene>
    <name evidence="2" type="ORF">SRB5_55190</name>
</gene>
<feature type="region of interest" description="Disordered" evidence="1">
    <location>
        <begin position="26"/>
        <end position="101"/>
    </location>
</feature>
<sequence length="318" mass="31468">MAVGDLADRGGEGAVHGQFGAASFGDLDEAVGGASGPGEVRGEAGGLGGADEDAAAQPGRGELRPVLVGVQPSRVQGEHAVGEPGSDAGVGERGEDGDPVVGEVAEHAVEPGDFAGGEVAYGIVQDEGVRVTDQGGGEAEAAVRAEGEGVEAVAGQAVEAGQVQDVVGVAGGNADGGGKHPQMVADGAGGVARGVAEEDADLAAGERDGVERPAVEEGDAAAGLAPEHQAQRGGLSGAPVAEQRGEAARVGLEGEVVDRSRTVSGGPAGQSDGLDHSHAPRYGMPTRYRDERGVTWYDALLRHGVRRRIPDGPGGRAS</sequence>
<proteinExistence type="predicted"/>
<evidence type="ECO:0000313" key="2">
    <source>
        <dbReference type="EMBL" id="MQY15340.1"/>
    </source>
</evidence>
<keyword evidence="3" id="KW-1185">Reference proteome</keyword>
<evidence type="ECO:0000256" key="1">
    <source>
        <dbReference type="SAM" id="MobiDB-lite"/>
    </source>
</evidence>
<reference evidence="2 3" key="1">
    <citation type="submission" date="2019-10" db="EMBL/GenBank/DDBJ databases">
        <title>Streptomyces smaragdinus sp. nov. and Streptomyces fabii sp. nov., isolated from the gut of fungus growing-termite Macrotermes natalensis.</title>
        <authorList>
            <person name="Schwitalla J."/>
            <person name="Benndorf R."/>
            <person name="Martin K."/>
            <person name="De Beer W."/>
            <person name="Kaster A.-K."/>
            <person name="Vollmers J."/>
            <person name="Poulsen M."/>
            <person name="Beemelmanns C."/>
        </authorList>
    </citation>
    <scope>NUCLEOTIDE SEQUENCE [LARGE SCALE GENOMIC DNA]</scope>
    <source>
        <strain evidence="2 3">RB5</strain>
    </source>
</reference>
<dbReference type="AlphaFoldDB" id="A0A7K0CPC1"/>
<feature type="compositionally biased region" description="Basic and acidic residues" evidence="1">
    <location>
        <begin position="204"/>
        <end position="215"/>
    </location>
</feature>
<comment type="caution">
    <text evidence="2">The sequence shown here is derived from an EMBL/GenBank/DDBJ whole genome shotgun (WGS) entry which is preliminary data.</text>
</comment>
<dbReference type="Proteomes" id="UP000466345">
    <property type="component" value="Unassembled WGS sequence"/>
</dbReference>
<name>A0A7K0CPC1_9ACTN</name>
<organism evidence="2 3">
    <name type="scientific">Streptomyces smaragdinus</name>
    <dbReference type="NCBI Taxonomy" id="2585196"/>
    <lineage>
        <taxon>Bacteria</taxon>
        <taxon>Bacillati</taxon>
        <taxon>Actinomycetota</taxon>
        <taxon>Actinomycetes</taxon>
        <taxon>Kitasatosporales</taxon>
        <taxon>Streptomycetaceae</taxon>
        <taxon>Streptomyces</taxon>
    </lineage>
</organism>
<dbReference type="EMBL" id="WEGJ01000032">
    <property type="protein sequence ID" value="MQY15340.1"/>
    <property type="molecule type" value="Genomic_DNA"/>
</dbReference>
<evidence type="ECO:0000313" key="3">
    <source>
        <dbReference type="Proteomes" id="UP000466345"/>
    </source>
</evidence>
<accession>A0A7K0CPC1</accession>
<dbReference type="AntiFam" id="ANF00095">
    <property type="entry name" value="Shadow ORF (opposite ABC transporters)"/>
</dbReference>
<feature type="region of interest" description="Disordered" evidence="1">
    <location>
        <begin position="203"/>
        <end position="289"/>
    </location>
</feature>